<accession>A0ABN8LK51</accession>
<evidence type="ECO:0000313" key="2">
    <source>
        <dbReference type="EMBL" id="CAH3017515.1"/>
    </source>
</evidence>
<dbReference type="Proteomes" id="UP001159427">
    <property type="component" value="Unassembled WGS sequence"/>
</dbReference>
<sequence length="238" mass="25522">MSNKEKVCFPSENKQGALSGVLTGDTSKSSMGLVVLQEWWGMNQVIIDEAADISGRGNFVTLVPDLYRGKIATDHETAGHYMSDLDWPGAVQDIAGAAKYLKEKGWPNISLKINSLKVGVTGFCMGGALALAAAALLPEEISAAAPFYGIPSSDLCDVGKIKAPVQAHFGSKDTLEGFSSLKDAKALAEKFDAAGVSYELHMYDTGHAFTNPTNPNYTKEICDLALGRMVDFMKKHLQ</sequence>
<dbReference type="InterPro" id="IPR029058">
    <property type="entry name" value="AB_hydrolase_fold"/>
</dbReference>
<keyword evidence="3" id="KW-1185">Reference proteome</keyword>
<gene>
    <name evidence="2" type="ORF">PEVE_00038098</name>
</gene>
<evidence type="ECO:0000259" key="1">
    <source>
        <dbReference type="Pfam" id="PF01738"/>
    </source>
</evidence>
<dbReference type="InterPro" id="IPR002925">
    <property type="entry name" value="Dienelactn_hydro"/>
</dbReference>
<dbReference type="InterPro" id="IPR051049">
    <property type="entry name" value="Dienelactone_hydrolase-like"/>
</dbReference>
<protein>
    <recommendedName>
        <fullName evidence="1">Dienelactone hydrolase domain-containing protein</fullName>
    </recommendedName>
</protein>
<dbReference type="EMBL" id="CALNXI010000064">
    <property type="protein sequence ID" value="CAH3017515.1"/>
    <property type="molecule type" value="Genomic_DNA"/>
</dbReference>
<dbReference type="SUPFAM" id="SSF53474">
    <property type="entry name" value="alpha/beta-Hydrolases"/>
    <property type="match status" value="1"/>
</dbReference>
<dbReference type="Pfam" id="PF01738">
    <property type="entry name" value="DLH"/>
    <property type="match status" value="1"/>
</dbReference>
<reference evidence="2 3" key="1">
    <citation type="submission" date="2022-05" db="EMBL/GenBank/DDBJ databases">
        <authorList>
            <consortium name="Genoscope - CEA"/>
            <person name="William W."/>
        </authorList>
    </citation>
    <scope>NUCLEOTIDE SEQUENCE [LARGE SCALE GENOMIC DNA]</scope>
</reference>
<dbReference type="PANTHER" id="PTHR46623:SF6">
    <property type="entry name" value="ALPHA_BETA-HYDROLASES SUPERFAMILY PROTEIN"/>
    <property type="match status" value="1"/>
</dbReference>
<dbReference type="PANTHER" id="PTHR46623">
    <property type="entry name" value="CARBOXYMETHYLENEBUTENOLIDASE-RELATED"/>
    <property type="match status" value="1"/>
</dbReference>
<proteinExistence type="predicted"/>
<organism evidence="2 3">
    <name type="scientific">Porites evermanni</name>
    <dbReference type="NCBI Taxonomy" id="104178"/>
    <lineage>
        <taxon>Eukaryota</taxon>
        <taxon>Metazoa</taxon>
        <taxon>Cnidaria</taxon>
        <taxon>Anthozoa</taxon>
        <taxon>Hexacorallia</taxon>
        <taxon>Scleractinia</taxon>
        <taxon>Fungiina</taxon>
        <taxon>Poritidae</taxon>
        <taxon>Porites</taxon>
    </lineage>
</organism>
<dbReference type="Gene3D" id="3.40.50.1820">
    <property type="entry name" value="alpha/beta hydrolase"/>
    <property type="match status" value="1"/>
</dbReference>
<evidence type="ECO:0000313" key="3">
    <source>
        <dbReference type="Proteomes" id="UP001159427"/>
    </source>
</evidence>
<feature type="domain" description="Dienelactone hydrolase" evidence="1">
    <location>
        <begin position="20"/>
        <end position="236"/>
    </location>
</feature>
<name>A0ABN8LK51_9CNID</name>
<comment type="caution">
    <text evidence="2">The sequence shown here is derived from an EMBL/GenBank/DDBJ whole genome shotgun (WGS) entry which is preliminary data.</text>
</comment>